<evidence type="ECO:0000259" key="2">
    <source>
        <dbReference type="Pfam" id="PF14317"/>
    </source>
</evidence>
<comment type="caution">
    <text evidence="3">The sequence shown here is derived from an EMBL/GenBank/DDBJ whole genome shotgun (WGS) entry which is preliminary data.</text>
</comment>
<proteinExistence type="predicted"/>
<keyword evidence="4" id="KW-1185">Reference proteome</keyword>
<sequence length="202" mass="23047">MEGNCEDGGWVKFILLLKFKYSLFTKYKVVMITATFKLTENELYESLVEISKSKFVVRVLRVIGIALLSLMILLFIFNISNGSLVLSFGFFFPIFLQLFMIFISEITAKLQVPSLLKTKDPLVENMLIKVDSNYFSFTGESFNIQMSLEKLHSVIETRNFFLLKVSDGSANVIPKRAFTIDDVIQFKNIISAVPGLKVKLKK</sequence>
<protein>
    <submittedName>
        <fullName evidence="3">YcxB family protein</fullName>
    </submittedName>
</protein>
<dbReference type="Pfam" id="PF14317">
    <property type="entry name" value="YcxB"/>
    <property type="match status" value="1"/>
</dbReference>
<reference evidence="4" key="1">
    <citation type="submission" date="2023-07" db="EMBL/GenBank/DDBJ databases">
        <title>Dyadobacter sp. nov 'subterranea' isolated from contaminted grondwater.</title>
        <authorList>
            <person name="Szabo I."/>
            <person name="Al-Omari J."/>
            <person name="Szerdahelyi S.G."/>
            <person name="Rado J."/>
        </authorList>
    </citation>
    <scope>NUCLEOTIDE SEQUENCE [LARGE SCALE GENOMIC DNA]</scope>
    <source>
        <strain evidence="4">UP-52</strain>
    </source>
</reference>
<dbReference type="Proteomes" id="UP000634134">
    <property type="component" value="Unassembled WGS sequence"/>
</dbReference>
<keyword evidence="1" id="KW-1133">Transmembrane helix</keyword>
<dbReference type="EMBL" id="JACYGY010000001">
    <property type="protein sequence ID" value="MBE9460857.1"/>
    <property type="molecule type" value="Genomic_DNA"/>
</dbReference>
<keyword evidence="1" id="KW-0472">Membrane</keyword>
<evidence type="ECO:0000313" key="3">
    <source>
        <dbReference type="EMBL" id="MBE9460857.1"/>
    </source>
</evidence>
<gene>
    <name evidence="3" type="ORF">IEE83_03085</name>
</gene>
<dbReference type="RefSeq" id="WP_194119153.1">
    <property type="nucleotide sequence ID" value="NZ_JACYGY010000001.1"/>
</dbReference>
<dbReference type="InterPro" id="IPR025588">
    <property type="entry name" value="YcxB-like_C"/>
</dbReference>
<feature type="transmembrane region" description="Helical" evidence="1">
    <location>
        <begin position="83"/>
        <end position="103"/>
    </location>
</feature>
<accession>A0ABR9W5X7</accession>
<keyword evidence="1" id="KW-0812">Transmembrane</keyword>
<evidence type="ECO:0000313" key="4">
    <source>
        <dbReference type="Proteomes" id="UP000634134"/>
    </source>
</evidence>
<feature type="transmembrane region" description="Helical" evidence="1">
    <location>
        <begin position="59"/>
        <end position="77"/>
    </location>
</feature>
<name>A0ABR9W5X7_9BACT</name>
<evidence type="ECO:0000256" key="1">
    <source>
        <dbReference type="SAM" id="Phobius"/>
    </source>
</evidence>
<organism evidence="3 4">
    <name type="scientific">Dyadobacter subterraneus</name>
    <dbReference type="NCBI Taxonomy" id="2773304"/>
    <lineage>
        <taxon>Bacteria</taxon>
        <taxon>Pseudomonadati</taxon>
        <taxon>Bacteroidota</taxon>
        <taxon>Cytophagia</taxon>
        <taxon>Cytophagales</taxon>
        <taxon>Spirosomataceae</taxon>
        <taxon>Dyadobacter</taxon>
    </lineage>
</organism>
<feature type="domain" description="YcxB-like C-terminal" evidence="2">
    <location>
        <begin position="131"/>
        <end position="190"/>
    </location>
</feature>